<organism evidence="2 3">
    <name type="scientific">Pyronema omphalodes (strain CBS 100304)</name>
    <name type="common">Pyronema confluens</name>
    <dbReference type="NCBI Taxonomy" id="1076935"/>
    <lineage>
        <taxon>Eukaryota</taxon>
        <taxon>Fungi</taxon>
        <taxon>Dikarya</taxon>
        <taxon>Ascomycota</taxon>
        <taxon>Pezizomycotina</taxon>
        <taxon>Pezizomycetes</taxon>
        <taxon>Pezizales</taxon>
        <taxon>Pyronemataceae</taxon>
        <taxon>Pyronema</taxon>
    </lineage>
</organism>
<feature type="compositionally biased region" description="Basic residues" evidence="1">
    <location>
        <begin position="500"/>
        <end position="510"/>
    </location>
</feature>
<feature type="region of interest" description="Disordered" evidence="1">
    <location>
        <begin position="193"/>
        <end position="214"/>
    </location>
</feature>
<feature type="compositionally biased region" description="Basic and acidic residues" evidence="1">
    <location>
        <begin position="486"/>
        <end position="499"/>
    </location>
</feature>
<evidence type="ECO:0000313" key="3">
    <source>
        <dbReference type="Proteomes" id="UP000018144"/>
    </source>
</evidence>
<accession>U4L9G3</accession>
<dbReference type="AlphaFoldDB" id="U4L9G3"/>
<feature type="region of interest" description="Disordered" evidence="1">
    <location>
        <begin position="250"/>
        <end position="270"/>
    </location>
</feature>
<dbReference type="OrthoDB" id="10686767at2759"/>
<sequence>MPKQKHNPTASPNFFTRLVRGTIGFFSTGFQLPSVSPVQPGSADAEAEAGADTDALITAVDSNTVIKASAPAPTAGASTAPKAKKLINWNILKVFQGGKSCRGYDNPPRTLIPAVMSTTMLAGIIPAVPRVHGFWEHSHMQRISDIGYTRRELRRGFQDLEDFQCEDQSPRMEWPTGDANIEWYNEGDIEEIQSGESGNHKSPQNGNENHLSRRPQIGLDYDEEDVDGIYQDGGDCEEAEEVYDFQSMNSGGYQGDIDSTTENAGSDNGSVNGSVEEEIYHQNFQNRNPNSRRRLHSDNFNFQKLRNGRNDSNIDLGVSGFESSTEDSSGIDESAQVKVSAEVIEGGYTSVCNNECNECNKGMADTIRDCHRAVKNARITRSVTFSAHTFNAFNTRHRNSSHSDPENIYAPPRRNRTRAYTTPSINPNTGNIIPPPGNTAVMAEFLNSILARLTPRSKTRGSVEWHEDTIKEVEVVIKILEEGDAKGAKTSALKKENRKQARQQKQKKNKYTWEELSEMEYLEERRRGWGY</sequence>
<evidence type="ECO:0000313" key="2">
    <source>
        <dbReference type="EMBL" id="CCX06824.1"/>
    </source>
</evidence>
<name>U4L9G3_PYROM</name>
<reference evidence="2 3" key="1">
    <citation type="journal article" date="2013" name="PLoS Genet.">
        <title>The genome and development-dependent transcriptomes of Pyronema confluens: a window into fungal evolution.</title>
        <authorList>
            <person name="Traeger S."/>
            <person name="Altegoer F."/>
            <person name="Freitag M."/>
            <person name="Gabaldon T."/>
            <person name="Kempken F."/>
            <person name="Kumar A."/>
            <person name="Marcet-Houben M."/>
            <person name="Poggeler S."/>
            <person name="Stajich J.E."/>
            <person name="Nowrousian M."/>
        </authorList>
    </citation>
    <scope>NUCLEOTIDE SEQUENCE [LARGE SCALE GENOMIC DNA]</scope>
    <source>
        <strain evidence="3">CBS 100304</strain>
        <tissue evidence="2">Vegetative mycelium</tissue>
    </source>
</reference>
<protein>
    <submittedName>
        <fullName evidence="2">Uncharacterized protein</fullName>
    </submittedName>
</protein>
<keyword evidence="3" id="KW-1185">Reference proteome</keyword>
<proteinExistence type="predicted"/>
<feature type="compositionally biased region" description="Polar residues" evidence="1">
    <location>
        <begin position="194"/>
        <end position="209"/>
    </location>
</feature>
<gene>
    <name evidence="2" type="ORF">PCON_06411</name>
</gene>
<dbReference type="Proteomes" id="UP000018144">
    <property type="component" value="Unassembled WGS sequence"/>
</dbReference>
<evidence type="ECO:0000256" key="1">
    <source>
        <dbReference type="SAM" id="MobiDB-lite"/>
    </source>
</evidence>
<dbReference type="EMBL" id="HF935316">
    <property type="protein sequence ID" value="CCX06824.1"/>
    <property type="molecule type" value="Genomic_DNA"/>
</dbReference>
<feature type="region of interest" description="Disordered" evidence="1">
    <location>
        <begin position="486"/>
        <end position="510"/>
    </location>
</feature>